<proteinExistence type="predicted"/>
<dbReference type="PROSITE" id="PS50042">
    <property type="entry name" value="CNMP_BINDING_3"/>
    <property type="match status" value="1"/>
</dbReference>
<sequence>MKRSVQCDGFDAHAPDSAIMIELDRLARLRIFADLPPDRLEWLSGRMTEFSIAAGDVFLREGEMAACLTILLDGEVNATRDDGGLHDVECYVAPEAFGTPCVMASIPYPVTLTAMSECRLALLPEAAFRELFVSCGSFSQAVARVMSDWLTALETAALNRSRLAALGKLAAGLAHELNNPASALTSGLEYLRKELDALEGSALALGRHAVSKETLDGLGALGHAGAQSSFHQSDCEARLADWLAARRVAKPWRIAPVLAARHITPDDLAPFADALSPEQLDAAIGWSARVLDLRAVVDDAARGAQRIFDIVAAMKSYSFMDQGPQQEIDLHDAIDNTLMVMTHETKRGIVVTREYDRALPRLQAYGSELNQVWTSIVENAIEAMNGQGRIVIRTQRDGDEAIVEIADDGPGIAPDALAHVFEPFYTSKYALHAHGPSLGLGLHIAYRIVVNRHGGTIGVRSDASGTVFRVALPLAGRRGDTHAGERLAGSVL</sequence>
<dbReference type="InterPro" id="IPR000595">
    <property type="entry name" value="cNMP-bd_dom"/>
</dbReference>
<accession>A0A158JMK0</accession>
<dbReference type="Pfam" id="PF02518">
    <property type="entry name" value="HATPase_c"/>
    <property type="match status" value="1"/>
</dbReference>
<dbReference type="InterPro" id="IPR018490">
    <property type="entry name" value="cNMP-bd_dom_sf"/>
</dbReference>
<dbReference type="Pfam" id="PF00027">
    <property type="entry name" value="cNMP_binding"/>
    <property type="match status" value="1"/>
</dbReference>
<organism evidence="6 7">
    <name type="scientific">Caballeronia arvi</name>
    <dbReference type="NCBI Taxonomy" id="1777135"/>
    <lineage>
        <taxon>Bacteria</taxon>
        <taxon>Pseudomonadati</taxon>
        <taxon>Pseudomonadota</taxon>
        <taxon>Betaproteobacteria</taxon>
        <taxon>Burkholderiales</taxon>
        <taxon>Burkholderiaceae</taxon>
        <taxon>Caballeronia</taxon>
    </lineage>
</organism>
<dbReference type="CDD" id="cd00038">
    <property type="entry name" value="CAP_ED"/>
    <property type="match status" value="1"/>
</dbReference>
<keyword evidence="6" id="KW-0418">Kinase</keyword>
<dbReference type="EMBL" id="FCOM02000017">
    <property type="protein sequence ID" value="SAL69703.1"/>
    <property type="molecule type" value="Genomic_DNA"/>
</dbReference>
<dbReference type="SMART" id="SM00100">
    <property type="entry name" value="cNMP"/>
    <property type="match status" value="1"/>
</dbReference>
<evidence type="ECO:0000313" key="6">
    <source>
        <dbReference type="EMBL" id="SAL69703.1"/>
    </source>
</evidence>
<dbReference type="Gene3D" id="2.60.120.10">
    <property type="entry name" value="Jelly Rolls"/>
    <property type="match status" value="1"/>
</dbReference>
<dbReference type="RefSeq" id="WP_235024630.1">
    <property type="nucleotide sequence ID" value="NZ_FCOM02000017.1"/>
</dbReference>
<comment type="caution">
    <text evidence="6">The sequence shown here is derived from an EMBL/GenBank/DDBJ whole genome shotgun (WGS) entry which is preliminary data.</text>
</comment>
<dbReference type="InterPro" id="IPR004358">
    <property type="entry name" value="Sig_transdc_His_kin-like_C"/>
</dbReference>
<comment type="catalytic activity">
    <reaction evidence="1">
        <text>ATP + protein L-histidine = ADP + protein N-phospho-L-histidine.</text>
        <dbReference type="EC" id="2.7.13.3"/>
    </reaction>
</comment>
<protein>
    <recommendedName>
        <fullName evidence="2">histidine kinase</fullName>
        <ecNumber evidence="2">2.7.13.3</ecNumber>
    </recommendedName>
</protein>
<dbReference type="GO" id="GO:0000155">
    <property type="term" value="F:phosphorelay sensor kinase activity"/>
    <property type="evidence" value="ECO:0007669"/>
    <property type="project" value="InterPro"/>
</dbReference>
<dbReference type="SMART" id="SM00387">
    <property type="entry name" value="HATPase_c"/>
    <property type="match status" value="1"/>
</dbReference>
<dbReference type="EC" id="2.7.13.3" evidence="2"/>
<dbReference type="PANTHER" id="PTHR43065">
    <property type="entry name" value="SENSOR HISTIDINE KINASE"/>
    <property type="match status" value="1"/>
</dbReference>
<dbReference type="PRINTS" id="PR00344">
    <property type="entry name" value="BCTRLSENSOR"/>
</dbReference>
<dbReference type="InterPro" id="IPR036890">
    <property type="entry name" value="HATPase_C_sf"/>
</dbReference>
<gene>
    <name evidence="6" type="ORF">AWB74_04026</name>
</gene>
<feature type="domain" description="Histidine kinase" evidence="5">
    <location>
        <begin position="304"/>
        <end position="476"/>
    </location>
</feature>
<name>A0A158JMK0_9BURK</name>
<evidence type="ECO:0000256" key="3">
    <source>
        <dbReference type="ARBA" id="ARBA00022553"/>
    </source>
</evidence>
<dbReference type="AlphaFoldDB" id="A0A158JMK0"/>
<evidence type="ECO:0000256" key="2">
    <source>
        <dbReference type="ARBA" id="ARBA00012438"/>
    </source>
</evidence>
<dbReference type="PANTHER" id="PTHR43065:SF48">
    <property type="entry name" value="HISTIDINE KINASE"/>
    <property type="match status" value="1"/>
</dbReference>
<keyword evidence="7" id="KW-1185">Reference proteome</keyword>
<dbReference type="InterPro" id="IPR014710">
    <property type="entry name" value="RmlC-like_jellyroll"/>
</dbReference>
<dbReference type="InterPro" id="IPR003661">
    <property type="entry name" value="HisK_dim/P_dom"/>
</dbReference>
<dbReference type="Gene3D" id="3.30.565.10">
    <property type="entry name" value="Histidine kinase-like ATPase, C-terminal domain"/>
    <property type="match status" value="1"/>
</dbReference>
<dbReference type="InterPro" id="IPR003594">
    <property type="entry name" value="HATPase_dom"/>
</dbReference>
<dbReference type="SUPFAM" id="SSF51206">
    <property type="entry name" value="cAMP-binding domain-like"/>
    <property type="match status" value="1"/>
</dbReference>
<keyword evidence="6" id="KW-0808">Transferase</keyword>
<dbReference type="InterPro" id="IPR005467">
    <property type="entry name" value="His_kinase_dom"/>
</dbReference>
<keyword evidence="3" id="KW-0597">Phosphoprotein</keyword>
<dbReference type="Gene3D" id="1.10.287.130">
    <property type="match status" value="1"/>
</dbReference>
<evidence type="ECO:0000259" key="5">
    <source>
        <dbReference type="PROSITE" id="PS50109"/>
    </source>
</evidence>
<evidence type="ECO:0000256" key="1">
    <source>
        <dbReference type="ARBA" id="ARBA00000085"/>
    </source>
</evidence>
<dbReference type="Proteomes" id="UP000055019">
    <property type="component" value="Unassembled WGS sequence"/>
</dbReference>
<dbReference type="PROSITE" id="PS50109">
    <property type="entry name" value="HIS_KIN"/>
    <property type="match status" value="1"/>
</dbReference>
<feature type="domain" description="Cyclic nucleotide-binding" evidence="4">
    <location>
        <begin position="31"/>
        <end position="132"/>
    </location>
</feature>
<reference evidence="6" key="1">
    <citation type="submission" date="2016-01" db="EMBL/GenBank/DDBJ databases">
        <authorList>
            <person name="Peeters C."/>
        </authorList>
    </citation>
    <scope>NUCLEOTIDE SEQUENCE [LARGE SCALE GENOMIC DNA]</scope>
    <source>
        <strain evidence="6">LMG 29317</strain>
    </source>
</reference>
<dbReference type="SUPFAM" id="SSF55874">
    <property type="entry name" value="ATPase domain of HSP90 chaperone/DNA topoisomerase II/histidine kinase"/>
    <property type="match status" value="1"/>
</dbReference>
<dbReference type="CDD" id="cd00082">
    <property type="entry name" value="HisKA"/>
    <property type="match status" value="1"/>
</dbReference>
<evidence type="ECO:0000259" key="4">
    <source>
        <dbReference type="PROSITE" id="PS50042"/>
    </source>
</evidence>
<evidence type="ECO:0000313" key="7">
    <source>
        <dbReference type="Proteomes" id="UP000055019"/>
    </source>
</evidence>